<keyword evidence="5" id="KW-0175">Coiled coil</keyword>
<evidence type="ECO:0000313" key="9">
    <source>
        <dbReference type="Proteomes" id="UP001165060"/>
    </source>
</evidence>
<dbReference type="Gene3D" id="1.10.510.10">
    <property type="entry name" value="Transferase(Phosphotransferase) domain 1"/>
    <property type="match status" value="1"/>
</dbReference>
<dbReference type="InterPro" id="IPR000719">
    <property type="entry name" value="Prot_kinase_dom"/>
</dbReference>
<dbReference type="InterPro" id="IPR001245">
    <property type="entry name" value="Ser-Thr/Tyr_kinase_cat_dom"/>
</dbReference>
<evidence type="ECO:0000256" key="3">
    <source>
        <dbReference type="ARBA" id="ARBA00022840"/>
    </source>
</evidence>
<feature type="domain" description="Protein kinase" evidence="7">
    <location>
        <begin position="879"/>
        <end position="1160"/>
    </location>
</feature>
<keyword evidence="2 4" id="KW-0547">Nucleotide-binding</keyword>
<dbReference type="Gene3D" id="3.30.200.20">
    <property type="entry name" value="Phosphorylase Kinase, domain 1"/>
    <property type="match status" value="1"/>
</dbReference>
<feature type="transmembrane region" description="Helical" evidence="6">
    <location>
        <begin position="761"/>
        <end position="781"/>
    </location>
</feature>
<reference evidence="8 9" key="1">
    <citation type="journal article" date="2023" name="Commun. Biol.">
        <title>Genome analysis of Parmales, the sister group of diatoms, reveals the evolutionary specialization of diatoms from phago-mixotrophs to photoautotrophs.</title>
        <authorList>
            <person name="Ban H."/>
            <person name="Sato S."/>
            <person name="Yoshikawa S."/>
            <person name="Yamada K."/>
            <person name="Nakamura Y."/>
            <person name="Ichinomiya M."/>
            <person name="Sato N."/>
            <person name="Blanc-Mathieu R."/>
            <person name="Endo H."/>
            <person name="Kuwata A."/>
            <person name="Ogata H."/>
        </authorList>
    </citation>
    <scope>NUCLEOTIDE SEQUENCE [LARGE SCALE GENOMIC DNA]</scope>
</reference>
<dbReference type="PROSITE" id="PS50011">
    <property type="entry name" value="PROTEIN_KINASE_DOM"/>
    <property type="match status" value="1"/>
</dbReference>
<keyword evidence="1" id="KW-0808">Transferase</keyword>
<protein>
    <recommendedName>
        <fullName evidence="7">Protein kinase domain-containing protein</fullName>
    </recommendedName>
</protein>
<evidence type="ECO:0000256" key="2">
    <source>
        <dbReference type="ARBA" id="ARBA00022741"/>
    </source>
</evidence>
<evidence type="ECO:0000256" key="6">
    <source>
        <dbReference type="SAM" id="Phobius"/>
    </source>
</evidence>
<dbReference type="PROSITE" id="PS00107">
    <property type="entry name" value="PROTEIN_KINASE_ATP"/>
    <property type="match status" value="1"/>
</dbReference>
<dbReference type="Pfam" id="PF07714">
    <property type="entry name" value="PK_Tyr_Ser-Thr"/>
    <property type="match status" value="1"/>
</dbReference>
<evidence type="ECO:0000313" key="8">
    <source>
        <dbReference type="EMBL" id="GMI30259.1"/>
    </source>
</evidence>
<dbReference type="Gene3D" id="2.60.120.200">
    <property type="match status" value="1"/>
</dbReference>
<accession>A0ABQ6MPJ0</accession>
<keyword evidence="6" id="KW-1133">Transmembrane helix</keyword>
<keyword evidence="3 4" id="KW-0067">ATP-binding</keyword>
<dbReference type="InterPro" id="IPR011009">
    <property type="entry name" value="Kinase-like_dom_sf"/>
</dbReference>
<feature type="non-terminal residue" evidence="8">
    <location>
        <position position="1"/>
    </location>
</feature>
<gene>
    <name evidence="8" type="ORF">TeGR_g5125</name>
</gene>
<dbReference type="InterPro" id="IPR017441">
    <property type="entry name" value="Protein_kinase_ATP_BS"/>
</dbReference>
<dbReference type="Gene3D" id="2.60.40.3440">
    <property type="match status" value="1"/>
</dbReference>
<feature type="coiled-coil region" evidence="5">
    <location>
        <begin position="1222"/>
        <end position="1256"/>
    </location>
</feature>
<dbReference type="SMART" id="SM00220">
    <property type="entry name" value="S_TKc"/>
    <property type="match status" value="1"/>
</dbReference>
<organism evidence="8 9">
    <name type="scientific">Tetraparma gracilis</name>
    <dbReference type="NCBI Taxonomy" id="2962635"/>
    <lineage>
        <taxon>Eukaryota</taxon>
        <taxon>Sar</taxon>
        <taxon>Stramenopiles</taxon>
        <taxon>Ochrophyta</taxon>
        <taxon>Bolidophyceae</taxon>
        <taxon>Parmales</taxon>
        <taxon>Triparmaceae</taxon>
        <taxon>Tetraparma</taxon>
    </lineage>
</organism>
<comment type="caution">
    <text evidence="8">The sequence shown here is derived from an EMBL/GenBank/DDBJ whole genome shotgun (WGS) entry which is preliminary data.</text>
</comment>
<evidence type="ECO:0000256" key="1">
    <source>
        <dbReference type="ARBA" id="ARBA00022527"/>
    </source>
</evidence>
<evidence type="ECO:0000256" key="5">
    <source>
        <dbReference type="SAM" id="Coils"/>
    </source>
</evidence>
<dbReference type="InterPro" id="IPR008271">
    <property type="entry name" value="Ser/Thr_kinase_AS"/>
</dbReference>
<dbReference type="PROSITE" id="PS00108">
    <property type="entry name" value="PROTEIN_KINASE_ST"/>
    <property type="match status" value="1"/>
</dbReference>
<proteinExistence type="predicted"/>
<keyword evidence="6" id="KW-0812">Transmembrane</keyword>
<name>A0ABQ6MPJ0_9STRA</name>
<evidence type="ECO:0000256" key="4">
    <source>
        <dbReference type="PROSITE-ProRule" id="PRU10141"/>
    </source>
</evidence>
<evidence type="ECO:0000259" key="7">
    <source>
        <dbReference type="PROSITE" id="PS50011"/>
    </source>
</evidence>
<dbReference type="EMBL" id="BRYB01000451">
    <property type="protein sequence ID" value="GMI30259.1"/>
    <property type="molecule type" value="Genomic_DNA"/>
</dbReference>
<sequence length="1268" mass="139311">YDRATDMHVVYFDGVAVANHTNGQTDITDDLAHLGVFGGAPGKVEYLDFGGKVAVESGSKTQFTMNFGMDDFLIFDRALSGDEIAALKGTSLADYEDDSLSVKYTFETAGETQVENEAARAGGEYPMVFGVSGALDSSEVDVCSDITPLTAPILVSHSRDPSVSNEAPTGEFWEEFSASAVESKTVQMELIKYGFDADGDSIVVVVTALPTLGELYEINRLDPDVPVLITEADLPYTQQFHINDFEYMHAPTSPLDTSPFDEFTIKFSDGTDLSEALVARIGITYIDNVPVADTEAHAAAIELQEDADATNVEVHYSDYEDTGATTVLITKLPEHGTLTYTDPGTFVSVAVDTAFTQYGSSGTTPLEQYVSSVVDVSSYYSSNSGGWHANKIIGEPAADHVTYSDSNEAWSPASKNGAKVVSCCSDKTDEEEPLKYTDWDGLDALENFGYTEFIEVQFDEAVYLMFIEAGEVRGAGAINKVLVKDTLYPDAWVTLWSQPVDPANPVDKEQRILNVPRRFIPGLAQTSFLTNVVRLELNTAVADDWNELDYVKMVGRKDARPGVLRAGVSTVSYTPDPNYNGPDSFEFGVTDAPFDELRMSDAQAVLFDIAAVNDAPISAAKEHEIDVDRFNDELDLGEDLTPYEVTSSGAVAYEVVEFMELVDADPDGDDLTATFKTLPANYVLSVSKPGEDDLTEISVDEAVDLSSIDGLYVTIPGSIYGFQVVEEATYVLEDPSSEVSAEETLTILVSRRKPENSPFPIIPVAVGFIVIVLIGLVGVAFQKKKTIVVQRELASSKETVKKTKIALDKEHEHVERLKEDLAVMQEYTKAEKDMIEQQVGDFKKDMKVLKSHGHEDEEEEDDETFDKEMAKLIIPARELEGKDIIGAGGFGEVFKSSYRGNAVAVKTMKIINKKNLDRFKGEIFLMNDLRHQSIITMVGCCWEADLMALVMEYCEKGSSCDVLEKEGEHFNWDDPLLKWTLDIARGMAYLHGITYYDVRTGEKINGILHRDLKPDNCLITGTYGVRICDFGEARAMDEENTMTQVGSPLYIAPEIVKGEHYNAKADVFSFALTVLQFGIRHKGKVLDFMKQQYSASHPALHVEPNLSRISHALIVKGFRPKDKVMVEQLNMPPCIVDMLNLCWAEDAEQRPNFTELMEYLETDCKNAIMGDTGTGGTPGTNRRTSTSGGLALKIMQKKGVDAEEYYTEKEGDTAEVKVTAELTTVKKEADTLKGENEELKAELEKLKKQLEAGAAGVPGQVEEGGGEV</sequence>
<feature type="binding site" evidence="4">
    <location>
        <position position="906"/>
    </location>
    <ligand>
        <name>ATP</name>
        <dbReference type="ChEBI" id="CHEBI:30616"/>
    </ligand>
</feature>
<dbReference type="Proteomes" id="UP001165060">
    <property type="component" value="Unassembled WGS sequence"/>
</dbReference>
<dbReference type="PANTHER" id="PTHR44329">
    <property type="entry name" value="SERINE/THREONINE-PROTEIN KINASE TNNI3K-RELATED"/>
    <property type="match status" value="1"/>
</dbReference>
<keyword evidence="1" id="KW-0723">Serine/threonine-protein kinase</keyword>
<dbReference type="InterPro" id="IPR051681">
    <property type="entry name" value="Ser/Thr_Kinases-Pseudokinases"/>
</dbReference>
<keyword evidence="6" id="KW-0472">Membrane</keyword>
<dbReference type="SUPFAM" id="SSF56112">
    <property type="entry name" value="Protein kinase-like (PK-like)"/>
    <property type="match status" value="1"/>
</dbReference>
<keyword evidence="1" id="KW-0418">Kinase</keyword>
<keyword evidence="9" id="KW-1185">Reference proteome</keyword>